<proteinExistence type="predicted"/>
<dbReference type="EMBL" id="SELW01000139">
    <property type="protein sequence ID" value="TID30579.1"/>
    <property type="molecule type" value="Genomic_DNA"/>
</dbReference>
<organism evidence="3 4">
    <name type="scientific">Pichia inconspicua</name>
    <dbReference type="NCBI Taxonomy" id="52247"/>
    <lineage>
        <taxon>Eukaryota</taxon>
        <taxon>Fungi</taxon>
        <taxon>Dikarya</taxon>
        <taxon>Ascomycota</taxon>
        <taxon>Saccharomycotina</taxon>
        <taxon>Pichiomycetes</taxon>
        <taxon>Pichiales</taxon>
        <taxon>Pichiaceae</taxon>
        <taxon>Pichia</taxon>
    </lineage>
</organism>
<sequence>MENVLRKIQQKILHSILKENDDTGEVDSNMINTNTDETKRGESEAIEDGTNDESNYNIHCVDQNLLREGIYSDEDDKRLNDSSENEEDEMIENDEEGEEENDDNDEGEEDNDNELFMNVMSSNAKASYNYKDTLGPRKVRRACYEEFYLGDMKLSRMILDYSKSIKRQDHYYNRLEKTYSKKHTIKASIELIKLFDEVEGRMKNVVNDKRWKRELIMKSVNNELNKMIKDNELNLIRDVPVEGQRISKEKSKQMVNLQRKHQKLIIDHEILQGENDELKRSYIELKNRYEQLIGDRPDSFNSLNSFGKTTSFTSSQKALRGLSIDRGRNSKSEINDYSINDEL</sequence>
<feature type="region of interest" description="Disordered" evidence="2">
    <location>
        <begin position="69"/>
        <end position="111"/>
    </location>
</feature>
<feature type="region of interest" description="Disordered" evidence="2">
    <location>
        <begin position="22"/>
        <end position="56"/>
    </location>
</feature>
<reference evidence="3 4" key="1">
    <citation type="journal article" date="2019" name="Front. Genet.">
        <title>Whole-Genome Sequencing of the Opportunistic Yeast Pathogen Candida inconspicua Uncovers Its Hybrid Origin.</title>
        <authorList>
            <person name="Mixao V."/>
            <person name="Hansen A.P."/>
            <person name="Saus E."/>
            <person name="Boekhout T."/>
            <person name="Lass-Florl C."/>
            <person name="Gabaldon T."/>
        </authorList>
    </citation>
    <scope>NUCLEOTIDE SEQUENCE [LARGE SCALE GENOMIC DNA]</scope>
    <source>
        <strain evidence="3 4">CBS 180</strain>
    </source>
</reference>
<keyword evidence="1" id="KW-0175">Coiled coil</keyword>
<evidence type="ECO:0000256" key="1">
    <source>
        <dbReference type="SAM" id="Coils"/>
    </source>
</evidence>
<dbReference type="AlphaFoldDB" id="A0A4T0X571"/>
<dbReference type="Proteomes" id="UP000307173">
    <property type="component" value="Unassembled WGS sequence"/>
</dbReference>
<evidence type="ECO:0000313" key="4">
    <source>
        <dbReference type="Proteomes" id="UP000307173"/>
    </source>
</evidence>
<feature type="coiled-coil region" evidence="1">
    <location>
        <begin position="268"/>
        <end position="295"/>
    </location>
</feature>
<accession>A0A4T0X571</accession>
<name>A0A4T0X571_9ASCO</name>
<evidence type="ECO:0000313" key="3">
    <source>
        <dbReference type="EMBL" id="TID30579.1"/>
    </source>
</evidence>
<comment type="caution">
    <text evidence="3">The sequence shown here is derived from an EMBL/GenBank/DDBJ whole genome shotgun (WGS) entry which is preliminary data.</text>
</comment>
<protein>
    <submittedName>
        <fullName evidence="3">Uncharacterized protein</fullName>
    </submittedName>
</protein>
<evidence type="ECO:0000256" key="2">
    <source>
        <dbReference type="SAM" id="MobiDB-lite"/>
    </source>
</evidence>
<feature type="compositionally biased region" description="Acidic residues" evidence="2">
    <location>
        <begin position="83"/>
        <end position="111"/>
    </location>
</feature>
<gene>
    <name evidence="3" type="ORF">CANINC_000824</name>
</gene>
<keyword evidence="4" id="KW-1185">Reference proteome</keyword>